<dbReference type="InterPro" id="IPR001584">
    <property type="entry name" value="Integrase_cat-core"/>
</dbReference>
<dbReference type="InterPro" id="IPR036397">
    <property type="entry name" value="RNaseH_sf"/>
</dbReference>
<dbReference type="NCBIfam" id="NF033516">
    <property type="entry name" value="transpos_IS3"/>
    <property type="match status" value="1"/>
</dbReference>
<sequence length="217" mass="25424">MCQIFNISRSSFYEWLKRPESNRKKNDKELIEIINKIHKESYETYGQKRIKIQLNKEGILCSKRRIKRLMNENGIVSRLKRKFKATTNSNHTYPVSPNLLNQDFTTNRPNEKWVGDITYIPTDEGWLYLASIQDLFSKKVVGWSLGSRITKELAISALNQAMIREKPGSSLIFHSDRGCQYAAYEYQDRLRERGIRQSMSRKGNCYDNACAESFLQH</sequence>
<dbReference type="eggNOG" id="COG2801">
    <property type="taxonomic scope" value="Bacteria"/>
</dbReference>
<dbReference type="PANTHER" id="PTHR46889">
    <property type="entry name" value="TRANSPOSASE INSF FOR INSERTION SEQUENCE IS3B-RELATED"/>
    <property type="match status" value="1"/>
</dbReference>
<evidence type="ECO:0000313" key="4">
    <source>
        <dbReference type="Proteomes" id="UP000036923"/>
    </source>
</evidence>
<evidence type="ECO:0000313" key="3">
    <source>
        <dbReference type="EMBL" id="KNY27913.1"/>
    </source>
</evidence>
<protein>
    <submittedName>
        <fullName evidence="3">Integrase catalytic region</fullName>
    </submittedName>
</protein>
<keyword evidence="4" id="KW-1185">Reference proteome</keyword>
<dbReference type="Gene3D" id="3.30.420.10">
    <property type="entry name" value="Ribonuclease H-like superfamily/Ribonuclease H"/>
    <property type="match status" value="1"/>
</dbReference>
<dbReference type="InterPro" id="IPR012337">
    <property type="entry name" value="RNaseH-like_sf"/>
</dbReference>
<comment type="function">
    <text evidence="1">Involved in the transposition of the insertion sequence.</text>
</comment>
<dbReference type="PATRIC" id="fig|398512.5.peg.3332"/>
<dbReference type="STRING" id="398512.Bccel_3184"/>
<dbReference type="EMBL" id="LGTC01000001">
    <property type="protein sequence ID" value="KNY27913.1"/>
    <property type="molecule type" value="Genomic_DNA"/>
</dbReference>
<evidence type="ECO:0000259" key="2">
    <source>
        <dbReference type="PROSITE" id="PS50994"/>
    </source>
</evidence>
<dbReference type="PROSITE" id="PS50994">
    <property type="entry name" value="INTEGRASE"/>
    <property type="match status" value="1"/>
</dbReference>
<dbReference type="InterPro" id="IPR048020">
    <property type="entry name" value="Transpos_IS3"/>
</dbReference>
<dbReference type="InterPro" id="IPR050900">
    <property type="entry name" value="Transposase_IS3/IS150/IS904"/>
</dbReference>
<feature type="domain" description="Integrase catalytic" evidence="2">
    <location>
        <begin position="105"/>
        <end position="217"/>
    </location>
</feature>
<dbReference type="AlphaFoldDB" id="A0A0L6JQ52"/>
<reference evidence="4" key="1">
    <citation type="submission" date="2015-07" db="EMBL/GenBank/DDBJ databases">
        <title>Near-Complete Genome Sequence of the Cellulolytic Bacterium Bacteroides (Pseudobacteroides) cellulosolvens ATCC 35603.</title>
        <authorList>
            <person name="Dassa B."/>
            <person name="Utturkar S.M."/>
            <person name="Klingeman D.M."/>
            <person name="Hurt R.A."/>
            <person name="Keller M."/>
            <person name="Xu J."/>
            <person name="Reddy Y.H.K."/>
            <person name="Borovok I."/>
            <person name="Grinberg I.R."/>
            <person name="Lamed R."/>
            <person name="Zhivin O."/>
            <person name="Bayer E.A."/>
            <person name="Brown S.D."/>
        </authorList>
    </citation>
    <scope>NUCLEOTIDE SEQUENCE [LARGE SCALE GENOMIC DNA]</scope>
    <source>
        <strain evidence="4">DSM 2933</strain>
    </source>
</reference>
<dbReference type="Pfam" id="PF00665">
    <property type="entry name" value="rve"/>
    <property type="match status" value="1"/>
</dbReference>
<dbReference type="Proteomes" id="UP000036923">
    <property type="component" value="Unassembled WGS sequence"/>
</dbReference>
<evidence type="ECO:0000256" key="1">
    <source>
        <dbReference type="ARBA" id="ARBA00002286"/>
    </source>
</evidence>
<dbReference type="SUPFAM" id="SSF53098">
    <property type="entry name" value="Ribonuclease H-like"/>
    <property type="match status" value="1"/>
</dbReference>
<accession>A0A0L6JQ52</accession>
<dbReference type="GO" id="GO:0003676">
    <property type="term" value="F:nucleic acid binding"/>
    <property type="evidence" value="ECO:0007669"/>
    <property type="project" value="InterPro"/>
</dbReference>
<dbReference type="GO" id="GO:0015074">
    <property type="term" value="P:DNA integration"/>
    <property type="evidence" value="ECO:0007669"/>
    <property type="project" value="InterPro"/>
</dbReference>
<name>A0A0L6JQ52_9FIRM</name>
<organism evidence="3 4">
    <name type="scientific">Pseudobacteroides cellulosolvens ATCC 35603 = DSM 2933</name>
    <dbReference type="NCBI Taxonomy" id="398512"/>
    <lineage>
        <taxon>Bacteria</taxon>
        <taxon>Bacillati</taxon>
        <taxon>Bacillota</taxon>
        <taxon>Clostridia</taxon>
        <taxon>Eubacteriales</taxon>
        <taxon>Oscillospiraceae</taxon>
        <taxon>Pseudobacteroides</taxon>
    </lineage>
</organism>
<comment type="caution">
    <text evidence="3">The sequence shown here is derived from an EMBL/GenBank/DDBJ whole genome shotgun (WGS) entry which is preliminary data.</text>
</comment>
<proteinExistence type="predicted"/>
<dbReference type="InterPro" id="IPR025948">
    <property type="entry name" value="HTH-like_dom"/>
</dbReference>
<dbReference type="Pfam" id="PF13276">
    <property type="entry name" value="HTH_21"/>
    <property type="match status" value="1"/>
</dbReference>
<gene>
    <name evidence="3" type="ORF">Bccel_3184</name>
</gene>
<dbReference type="PANTHER" id="PTHR46889:SF4">
    <property type="entry name" value="TRANSPOSASE INSO FOR INSERTION SEQUENCE ELEMENT IS911B-RELATED"/>
    <property type="match status" value="1"/>
</dbReference>